<dbReference type="Pfam" id="PF03963">
    <property type="entry name" value="FlgD"/>
    <property type="match status" value="1"/>
</dbReference>
<keyword evidence="7" id="KW-0282">Flagellum</keyword>
<keyword evidence="3 5" id="KW-1005">Bacterial flagellum biogenesis</keyword>
<accession>A0ABW2IKQ3</accession>
<evidence type="ECO:0000313" key="8">
    <source>
        <dbReference type="Proteomes" id="UP001596492"/>
    </source>
</evidence>
<dbReference type="InterPro" id="IPR025965">
    <property type="entry name" value="FlgD/Vpr_Ig-like"/>
</dbReference>
<dbReference type="RefSeq" id="WP_382166691.1">
    <property type="nucleotide sequence ID" value="NZ_JBHTBR010000004.1"/>
</dbReference>
<feature type="domain" description="FlgD/Vpr Ig-like" evidence="6">
    <location>
        <begin position="108"/>
        <end position="176"/>
    </location>
</feature>
<comment type="function">
    <text evidence="4 5">Required for flagellar hook formation. May act as a scaffolding protein.</text>
</comment>
<dbReference type="EMBL" id="JBHTBR010000004">
    <property type="protein sequence ID" value="MFC7291461.1"/>
    <property type="molecule type" value="Genomic_DNA"/>
</dbReference>
<dbReference type="Gene3D" id="2.30.30.910">
    <property type="match status" value="1"/>
</dbReference>
<evidence type="ECO:0000256" key="4">
    <source>
        <dbReference type="ARBA" id="ARBA00024746"/>
    </source>
</evidence>
<reference evidence="8" key="1">
    <citation type="journal article" date="2019" name="Int. J. Syst. Evol. Microbiol.">
        <title>The Global Catalogue of Microorganisms (GCM) 10K type strain sequencing project: providing services to taxonomists for standard genome sequencing and annotation.</title>
        <authorList>
            <consortium name="The Broad Institute Genomics Platform"/>
            <consortium name="The Broad Institute Genome Sequencing Center for Infectious Disease"/>
            <person name="Wu L."/>
            <person name="Ma J."/>
        </authorList>
    </citation>
    <scope>NUCLEOTIDE SEQUENCE [LARGE SCALE GENOMIC DNA]</scope>
    <source>
        <strain evidence="8">CCUG 51308</strain>
    </source>
</reference>
<dbReference type="Pfam" id="PF13860">
    <property type="entry name" value="FlgD_ig"/>
    <property type="match status" value="1"/>
</dbReference>
<sequence length="222" mass="23375">MSDLISFVNQSASTGANTAASSASLAGNFDTFLTLLTAQMQNQDPLEPLDASEFTNQLVQFSGVEQQIQTNTSLNSLLASNNATTGAALSGYLGQNVEINSEGAGFRGEDLSWRYSVASDAAESIIVVKDESGKVVYTENAAKGAGSHDFTWDGTKTDGTQAAQDAVYYTSITAKNHEGNSIETSSRVLTRVTGVDLSYGTPAITTNAGIFSYSDILRLTPN</sequence>
<name>A0ABW2IKQ3_9PROT</name>
<evidence type="ECO:0000256" key="2">
    <source>
        <dbReference type="ARBA" id="ARBA00016013"/>
    </source>
</evidence>
<organism evidence="7 8">
    <name type="scientific">Hirschia litorea</name>
    <dbReference type="NCBI Taxonomy" id="1199156"/>
    <lineage>
        <taxon>Bacteria</taxon>
        <taxon>Pseudomonadati</taxon>
        <taxon>Pseudomonadota</taxon>
        <taxon>Alphaproteobacteria</taxon>
        <taxon>Hyphomonadales</taxon>
        <taxon>Hyphomonadaceae</taxon>
        <taxon>Hirschia</taxon>
    </lineage>
</organism>
<evidence type="ECO:0000259" key="6">
    <source>
        <dbReference type="Pfam" id="PF13860"/>
    </source>
</evidence>
<comment type="similarity">
    <text evidence="1 5">Belongs to the FlgD family.</text>
</comment>
<evidence type="ECO:0000256" key="5">
    <source>
        <dbReference type="RuleBase" id="RU362076"/>
    </source>
</evidence>
<proteinExistence type="inferred from homology"/>
<comment type="caution">
    <text evidence="7">The sequence shown here is derived from an EMBL/GenBank/DDBJ whole genome shotgun (WGS) entry which is preliminary data.</text>
</comment>
<dbReference type="Gene3D" id="2.60.40.4070">
    <property type="match status" value="1"/>
</dbReference>
<dbReference type="InterPro" id="IPR005648">
    <property type="entry name" value="FlgD"/>
</dbReference>
<evidence type="ECO:0000256" key="1">
    <source>
        <dbReference type="ARBA" id="ARBA00010577"/>
    </source>
</evidence>
<gene>
    <name evidence="7" type="ORF">ACFQS8_07535</name>
</gene>
<evidence type="ECO:0000256" key="3">
    <source>
        <dbReference type="ARBA" id="ARBA00022795"/>
    </source>
</evidence>
<keyword evidence="7" id="KW-0966">Cell projection</keyword>
<keyword evidence="8" id="KW-1185">Reference proteome</keyword>
<evidence type="ECO:0000313" key="7">
    <source>
        <dbReference type="EMBL" id="MFC7291461.1"/>
    </source>
</evidence>
<keyword evidence="7" id="KW-0969">Cilium</keyword>
<protein>
    <recommendedName>
        <fullName evidence="2 5">Basal-body rod modification protein FlgD</fullName>
    </recommendedName>
</protein>
<dbReference type="Proteomes" id="UP001596492">
    <property type="component" value="Unassembled WGS sequence"/>
</dbReference>